<evidence type="ECO:0000259" key="2">
    <source>
        <dbReference type="Pfam" id="PF24878"/>
    </source>
</evidence>
<evidence type="ECO:0000256" key="1">
    <source>
        <dbReference type="SAM" id="MobiDB-lite"/>
    </source>
</evidence>
<dbReference type="Proteomes" id="UP000278981">
    <property type="component" value="Unassembled WGS sequence"/>
</dbReference>
<name>A0A3N9Y5P2_9ACTN</name>
<feature type="non-terminal residue" evidence="3">
    <location>
        <position position="1"/>
    </location>
</feature>
<accession>A0A3N9Y5P2</accession>
<evidence type="ECO:0000313" key="4">
    <source>
        <dbReference type="Proteomes" id="UP000278981"/>
    </source>
</evidence>
<organism evidence="3 4">
    <name type="scientific">Micromonospora ureilytica</name>
    <dbReference type="NCBI Taxonomy" id="709868"/>
    <lineage>
        <taxon>Bacteria</taxon>
        <taxon>Bacillati</taxon>
        <taxon>Actinomycetota</taxon>
        <taxon>Actinomycetes</taxon>
        <taxon>Micromonosporales</taxon>
        <taxon>Micromonosporaceae</taxon>
        <taxon>Micromonospora</taxon>
    </lineage>
</organism>
<feature type="domain" description="Putative mannosyltransferase YkcA/B-like C-terminal" evidence="2">
    <location>
        <begin position="41"/>
        <end position="128"/>
    </location>
</feature>
<protein>
    <submittedName>
        <fullName evidence="3">Glycosyl transferase</fullName>
    </submittedName>
</protein>
<dbReference type="Pfam" id="PF24878">
    <property type="entry name" value="YkcB_C"/>
    <property type="match status" value="1"/>
</dbReference>
<dbReference type="GO" id="GO:0016740">
    <property type="term" value="F:transferase activity"/>
    <property type="evidence" value="ECO:0007669"/>
    <property type="project" value="UniProtKB-KW"/>
</dbReference>
<sequence length="150" mass="15018">GGQGPGFPGGGRNGATGGQGRPAAGGMGGLLDAREPSAALRELLERDSADYTWVAATVGSNNASGYQLATGEPVMPIGGFNGSDPSPTLAQFQRYVADGKIHYFVGGGGFRANGGSSASQEIAAWVAETFTAQTVDGVTLYDLSTGTEAS</sequence>
<feature type="compositionally biased region" description="Gly residues" evidence="1">
    <location>
        <begin position="1"/>
        <end position="29"/>
    </location>
</feature>
<proteinExistence type="predicted"/>
<dbReference type="InterPro" id="IPR056785">
    <property type="entry name" value="YkcA/B-like_C"/>
</dbReference>
<gene>
    <name evidence="3" type="ORF">DDE19_01160</name>
</gene>
<feature type="region of interest" description="Disordered" evidence="1">
    <location>
        <begin position="1"/>
        <end position="31"/>
    </location>
</feature>
<evidence type="ECO:0000313" key="3">
    <source>
        <dbReference type="EMBL" id="RQX20559.1"/>
    </source>
</evidence>
<dbReference type="EMBL" id="QDGB01000099">
    <property type="protein sequence ID" value="RQX20559.1"/>
    <property type="molecule type" value="Genomic_DNA"/>
</dbReference>
<comment type="caution">
    <text evidence="3">The sequence shown here is derived from an EMBL/GenBank/DDBJ whole genome shotgun (WGS) entry which is preliminary data.</text>
</comment>
<keyword evidence="3" id="KW-0808">Transferase</keyword>
<reference evidence="3 4" key="1">
    <citation type="submission" date="2018-04" db="EMBL/GenBank/DDBJ databases">
        <title>Micromonosporas from Atacama Desert.</title>
        <authorList>
            <person name="Carro L."/>
            <person name="Klenk H.-P."/>
            <person name="Goodfellow M."/>
        </authorList>
    </citation>
    <scope>NUCLEOTIDE SEQUENCE [LARGE SCALE GENOMIC DNA]</scope>
    <source>
        <strain evidence="3 4">LB19</strain>
    </source>
</reference>
<dbReference type="AlphaFoldDB" id="A0A3N9Y5P2"/>